<organism evidence="1 2">
    <name type="scientific">Meloidogyne hapla</name>
    <name type="common">Root-knot nematode worm</name>
    <dbReference type="NCBI Taxonomy" id="6305"/>
    <lineage>
        <taxon>Eukaryota</taxon>
        <taxon>Metazoa</taxon>
        <taxon>Ecdysozoa</taxon>
        <taxon>Nematoda</taxon>
        <taxon>Chromadorea</taxon>
        <taxon>Rhabditida</taxon>
        <taxon>Tylenchina</taxon>
        <taxon>Tylenchomorpha</taxon>
        <taxon>Tylenchoidea</taxon>
        <taxon>Meloidogynidae</taxon>
        <taxon>Meloidogyninae</taxon>
        <taxon>Meloidogyne</taxon>
    </lineage>
</organism>
<dbReference type="AlphaFoldDB" id="A0A1I8C156"/>
<evidence type="ECO:0000313" key="2">
    <source>
        <dbReference type="WBParaSite" id="MhA1_Contig88.frz3.gene15"/>
    </source>
</evidence>
<dbReference type="Proteomes" id="UP000095281">
    <property type="component" value="Unplaced"/>
</dbReference>
<name>A0A1I8C156_MELHA</name>
<keyword evidence="1" id="KW-1185">Reference proteome</keyword>
<reference evidence="2" key="1">
    <citation type="submission" date="2016-11" db="UniProtKB">
        <authorList>
            <consortium name="WormBaseParasite"/>
        </authorList>
    </citation>
    <scope>IDENTIFICATION</scope>
</reference>
<sequence length="54" mass="6323">MGRALSICYCNLCKHQFQIKDEEGIDLHLKTEEHILNAMDAIKSKIIYLYIQIN</sequence>
<protein>
    <submittedName>
        <fullName evidence="2">C2H2-type domain-containing protein</fullName>
    </submittedName>
</protein>
<dbReference type="WBParaSite" id="MhA1_Contig88.frz3.gene15">
    <property type="protein sequence ID" value="MhA1_Contig88.frz3.gene15"/>
    <property type="gene ID" value="MhA1_Contig88.frz3.gene15"/>
</dbReference>
<evidence type="ECO:0000313" key="1">
    <source>
        <dbReference type="Proteomes" id="UP000095281"/>
    </source>
</evidence>
<accession>A0A1I8C156</accession>
<proteinExistence type="predicted"/>